<evidence type="ECO:0000256" key="1">
    <source>
        <dbReference type="SAM" id="MobiDB-lite"/>
    </source>
</evidence>
<protein>
    <submittedName>
        <fullName evidence="2">Trypsin-like serine protease, typically periplasmic</fullName>
    </submittedName>
</protein>
<dbReference type="Proteomes" id="UP000015346">
    <property type="component" value="Unassembled WGS sequence"/>
</dbReference>
<dbReference type="PATRIC" id="fig|1123069.3.peg.2057"/>
<sequence length="493" mass="52367">MNQAIGPGSGLMRRLVLLIFCGLLPLAAAAQGVRGFDATALPDQDARFLQAALVWSGDYAGLTDGDWGARSRAALAAFVGRRGGDPSAPREADLRALLEPFAREVAANGWTVLNLDGITVMVPVARLGPAREEEFTIEYRSRDGGLVFRVLFDGMAATADMHDWMVTAHAGPEEPYYSWRDDRLISAVTLANGRRVYLRSFILDGWSISMQVIAMPAERRRLELIASSMQWGSAPELAPRRGGVLDRILFPPPPPAPRQLPPPPVAAPAPAPAPGPGAAPLPGRLIGMGTGFFVNATDIVTAEHVIEGCGRLRLEDGTPLSVLAADPVLDLAVLASGRRSARWLPIRPDLVPRLGQPAYALGYPYRDLAVMADQGVVITGGNISALPRVADATSRIMLSAPVQPGNSGGPLLARDGLVLGVVVARLAEDYVLDRTGTLPQNMNYATSVERLVPFLEAAGVALPAAPKQTRWNLSDALPEAVAEAVVLIVCHAD</sequence>
<gene>
    <name evidence="2" type="ORF">ruthe_02084</name>
</gene>
<dbReference type="EMBL" id="AOLV01000020">
    <property type="protein sequence ID" value="EPX84724.1"/>
    <property type="molecule type" value="Genomic_DNA"/>
</dbReference>
<organism evidence="2 3">
    <name type="scientific">Rubellimicrobium thermophilum DSM 16684</name>
    <dbReference type="NCBI Taxonomy" id="1123069"/>
    <lineage>
        <taxon>Bacteria</taxon>
        <taxon>Pseudomonadati</taxon>
        <taxon>Pseudomonadota</taxon>
        <taxon>Alphaproteobacteria</taxon>
        <taxon>Rhodobacterales</taxon>
        <taxon>Roseobacteraceae</taxon>
        <taxon>Rubellimicrobium</taxon>
    </lineage>
</organism>
<dbReference type="AlphaFoldDB" id="S9SEM8"/>
<dbReference type="Gene3D" id="2.40.10.10">
    <property type="entry name" value="Trypsin-like serine proteases"/>
    <property type="match status" value="2"/>
</dbReference>
<keyword evidence="2" id="KW-0378">Hydrolase</keyword>
<dbReference type="STRING" id="1123069.ruthe_02084"/>
<dbReference type="GO" id="GO:0008233">
    <property type="term" value="F:peptidase activity"/>
    <property type="evidence" value="ECO:0007669"/>
    <property type="project" value="UniProtKB-KW"/>
</dbReference>
<dbReference type="InterPro" id="IPR043504">
    <property type="entry name" value="Peptidase_S1_PA_chymotrypsin"/>
</dbReference>
<accession>S9SEM8</accession>
<reference evidence="2 3" key="1">
    <citation type="journal article" date="2013" name="Stand. Genomic Sci.">
        <title>Genome sequence of the reddish-pigmented Rubellimicrobium thermophilum type strain (DSM 16684(T)), a member of the Roseobacter clade.</title>
        <authorList>
            <person name="Fiebig A."/>
            <person name="Riedel T."/>
            <person name="Gronow S."/>
            <person name="Petersen J."/>
            <person name="Klenk H.P."/>
            <person name="Goker M."/>
        </authorList>
    </citation>
    <scope>NUCLEOTIDE SEQUENCE [LARGE SCALE GENOMIC DNA]</scope>
    <source>
        <strain evidence="2 3">DSM 16684</strain>
    </source>
</reference>
<proteinExistence type="predicted"/>
<dbReference type="GO" id="GO:0006508">
    <property type="term" value="P:proteolysis"/>
    <property type="evidence" value="ECO:0007669"/>
    <property type="project" value="UniProtKB-KW"/>
</dbReference>
<dbReference type="InterPro" id="IPR009003">
    <property type="entry name" value="Peptidase_S1_PA"/>
</dbReference>
<feature type="region of interest" description="Disordered" evidence="1">
    <location>
        <begin position="251"/>
        <end position="278"/>
    </location>
</feature>
<keyword evidence="3" id="KW-1185">Reference proteome</keyword>
<keyword evidence="2" id="KW-0645">Protease</keyword>
<dbReference type="SUPFAM" id="SSF50494">
    <property type="entry name" value="Trypsin-like serine proteases"/>
    <property type="match status" value="1"/>
</dbReference>
<comment type="caution">
    <text evidence="2">The sequence shown here is derived from an EMBL/GenBank/DDBJ whole genome shotgun (WGS) entry which is preliminary data.</text>
</comment>
<evidence type="ECO:0000313" key="2">
    <source>
        <dbReference type="EMBL" id="EPX84724.1"/>
    </source>
</evidence>
<name>S9SEM8_9RHOB</name>
<dbReference type="PANTHER" id="PTHR43019">
    <property type="entry name" value="SERINE ENDOPROTEASE DEGS"/>
    <property type="match status" value="1"/>
</dbReference>
<dbReference type="Pfam" id="PF13365">
    <property type="entry name" value="Trypsin_2"/>
    <property type="match status" value="1"/>
</dbReference>
<dbReference type="HOGENOM" id="CLU_541711_0_0_5"/>
<evidence type="ECO:0000313" key="3">
    <source>
        <dbReference type="Proteomes" id="UP000015346"/>
    </source>
</evidence>
<dbReference type="PANTHER" id="PTHR43019:SF23">
    <property type="entry name" value="PROTEASE DO-LIKE 5, CHLOROPLASTIC"/>
    <property type="match status" value="1"/>
</dbReference>